<dbReference type="InterPro" id="IPR036866">
    <property type="entry name" value="RibonucZ/Hydroxyglut_hydro"/>
</dbReference>
<dbReference type="InterPro" id="IPR051682">
    <property type="entry name" value="Mito_Persulfide_Diox"/>
</dbReference>
<evidence type="ECO:0000259" key="2">
    <source>
        <dbReference type="PROSITE" id="PS50206"/>
    </source>
</evidence>
<dbReference type="SMART" id="SM00450">
    <property type="entry name" value="RHOD"/>
    <property type="match status" value="2"/>
</dbReference>
<feature type="domain" description="Rhodanese" evidence="2">
    <location>
        <begin position="278"/>
        <end position="363"/>
    </location>
</feature>
<dbReference type="SUPFAM" id="SSF52821">
    <property type="entry name" value="Rhodanese/Cell cycle control phosphatase"/>
    <property type="match status" value="2"/>
</dbReference>
<evidence type="ECO:0000256" key="1">
    <source>
        <dbReference type="ARBA" id="ARBA00022723"/>
    </source>
</evidence>
<gene>
    <name evidence="3" type="ORF">QTN89_07320</name>
</gene>
<comment type="caution">
    <text evidence="3">The sequence shown here is derived from an EMBL/GenBank/DDBJ whole genome shotgun (WGS) entry which is preliminary data.</text>
</comment>
<name>A0ABT7PFT2_9BACT</name>
<dbReference type="Pfam" id="PF00753">
    <property type="entry name" value="Lactamase_B"/>
    <property type="match status" value="1"/>
</dbReference>
<evidence type="ECO:0000313" key="4">
    <source>
        <dbReference type="Proteomes" id="UP001239462"/>
    </source>
</evidence>
<accession>A0ABT7PFT2</accession>
<dbReference type="PANTHER" id="PTHR43084:SF1">
    <property type="entry name" value="PERSULFIDE DIOXYGENASE ETHE1, MITOCHONDRIAL"/>
    <property type="match status" value="1"/>
</dbReference>
<dbReference type="RefSeq" id="WP_289162709.1">
    <property type="nucleotide sequence ID" value="NZ_JASZZN010000004.1"/>
</dbReference>
<dbReference type="Gene3D" id="3.60.15.10">
    <property type="entry name" value="Ribonuclease Z/Hydroxyacylglutathione hydrolase-like"/>
    <property type="match status" value="1"/>
</dbReference>
<dbReference type="InterPro" id="IPR001279">
    <property type="entry name" value="Metallo-B-lactamas"/>
</dbReference>
<dbReference type="PROSITE" id="PS50206">
    <property type="entry name" value="RHODANESE_3"/>
    <property type="match status" value="2"/>
</dbReference>
<dbReference type="InterPro" id="IPR044528">
    <property type="entry name" value="POD-like_MBL-fold"/>
</dbReference>
<dbReference type="Gene3D" id="3.40.250.10">
    <property type="entry name" value="Rhodanese-like domain"/>
    <property type="match status" value="2"/>
</dbReference>
<organism evidence="3 4">
    <name type="scientific">Roseiconus lacunae</name>
    <dbReference type="NCBI Taxonomy" id="2605694"/>
    <lineage>
        <taxon>Bacteria</taxon>
        <taxon>Pseudomonadati</taxon>
        <taxon>Planctomycetota</taxon>
        <taxon>Planctomycetia</taxon>
        <taxon>Pirellulales</taxon>
        <taxon>Pirellulaceae</taxon>
        <taxon>Roseiconus</taxon>
    </lineage>
</organism>
<dbReference type="Pfam" id="PF00581">
    <property type="entry name" value="Rhodanese"/>
    <property type="match status" value="2"/>
</dbReference>
<reference evidence="3 4" key="1">
    <citation type="submission" date="2023-06" db="EMBL/GenBank/DDBJ databases">
        <title>Roseiconus lacunae JC819 isolated from Gulf of Mannar region, Tamil Nadu.</title>
        <authorList>
            <person name="Pk S."/>
            <person name="Ch S."/>
            <person name="Ch V.R."/>
        </authorList>
    </citation>
    <scope>NUCLEOTIDE SEQUENCE [LARGE SCALE GENOMIC DNA]</scope>
    <source>
        <strain evidence="3 4">JC819</strain>
    </source>
</reference>
<dbReference type="CDD" id="cd00158">
    <property type="entry name" value="RHOD"/>
    <property type="match status" value="1"/>
</dbReference>
<dbReference type="Proteomes" id="UP001239462">
    <property type="component" value="Unassembled WGS sequence"/>
</dbReference>
<protein>
    <submittedName>
        <fullName evidence="3">Rhodanese-like domain-containing protein</fullName>
    </submittedName>
</protein>
<feature type="domain" description="Rhodanese" evidence="2">
    <location>
        <begin position="379"/>
        <end position="467"/>
    </location>
</feature>
<dbReference type="SUPFAM" id="SSF56281">
    <property type="entry name" value="Metallo-hydrolase/oxidoreductase"/>
    <property type="match status" value="1"/>
</dbReference>
<keyword evidence="1" id="KW-0479">Metal-binding</keyword>
<keyword evidence="4" id="KW-1185">Reference proteome</keyword>
<dbReference type="EMBL" id="JASZZN010000004">
    <property type="protein sequence ID" value="MDM4015233.1"/>
    <property type="molecule type" value="Genomic_DNA"/>
</dbReference>
<evidence type="ECO:0000313" key="3">
    <source>
        <dbReference type="EMBL" id="MDM4015233.1"/>
    </source>
</evidence>
<proteinExistence type="predicted"/>
<dbReference type="CDD" id="cd07724">
    <property type="entry name" value="POD-like_MBL-fold"/>
    <property type="match status" value="1"/>
</dbReference>
<dbReference type="InterPro" id="IPR001763">
    <property type="entry name" value="Rhodanese-like_dom"/>
</dbReference>
<sequence length="474" mass="51375">MLLKYFYDTKLAHASYLVGCQRTKEAVVVDPGRQIESYLEMADRQGVKITAVAETHIHADYVSGARELAERVGAKLYVSDAGPDDWKYEYVSAYDHQWLTDGDAFQIGNIGFTTMHTPGHTPESISFLLTDHGGGASTPMGIFTGDFIFVGSIGRPDLLEEAAGMVDTAEPGARQLFESMKRFRDLPDHLQVWPAHGAGSACGKGLGAIPSSTVGYEKLYNPALQYEDEEEFVKYILADQPEAPKYFAVMKRVNKEGPKILGENHSHEMLPLGQLDEAVHSGVVVDLRPSADFARGHVPGSINIPTSMLSPWAGWLIDYDKTTYLICHPGELEEAARVLHAIGCDNIGGGFDASAIAGGGSATETYKTRPPEDLASAIKNKDVHLIDVRSREEWDQGHIEHASHHFLGRLANTAHQIPRDSKVVTQCQSGARSAIAASLLQSQGYKNVTNLTGGYGAWESAGLPSVKPASEAVA</sequence>
<dbReference type="PANTHER" id="PTHR43084">
    <property type="entry name" value="PERSULFIDE DIOXYGENASE ETHE1"/>
    <property type="match status" value="1"/>
</dbReference>
<dbReference type="SMART" id="SM00849">
    <property type="entry name" value="Lactamase_B"/>
    <property type="match status" value="1"/>
</dbReference>
<dbReference type="InterPro" id="IPR036873">
    <property type="entry name" value="Rhodanese-like_dom_sf"/>
</dbReference>